<dbReference type="SMART" id="SM00834">
    <property type="entry name" value="CxxC_CXXC_SSSS"/>
    <property type="match status" value="1"/>
</dbReference>
<dbReference type="RefSeq" id="WP_009182371.1">
    <property type="nucleotide sequence ID" value="NZ_CM001368.1"/>
</dbReference>
<gene>
    <name evidence="3" type="ORF">DFW101_3019</name>
</gene>
<dbReference type="eggNOG" id="ENOG50317YC">
    <property type="taxonomic scope" value="Bacteria"/>
</dbReference>
<dbReference type="AlphaFoldDB" id="G7Q762"/>
<reference evidence="4" key="1">
    <citation type="journal article" date="2015" name="Genome Announc.">
        <title>High-Quality Draft Genome Sequence of Desulfovibrio carbinoliphilus FW-101-2B, an Organic Acid-Oxidizing Sulfate-Reducing Bacterium Isolated from Uranium(VI)-Contaminated Groundwater.</title>
        <authorList>
            <person name="Ramsay B.D."/>
            <person name="Hwang C."/>
            <person name="Woo H.L."/>
            <person name="Carroll S.L."/>
            <person name="Lucas S."/>
            <person name="Han J."/>
            <person name="Lapidus A.L."/>
            <person name="Cheng J.F."/>
            <person name="Goodwin L.A."/>
            <person name="Pitluck S."/>
            <person name="Peters L."/>
            <person name="Chertkov O."/>
            <person name="Held B."/>
            <person name="Detter J.C."/>
            <person name="Han C.S."/>
            <person name="Tapia R."/>
            <person name="Land M.L."/>
            <person name="Hauser L.J."/>
            <person name="Kyrpides N.C."/>
            <person name="Ivanova N.N."/>
            <person name="Mikhailova N."/>
            <person name="Pagani I."/>
            <person name="Woyke T."/>
            <person name="Arkin A.P."/>
            <person name="Dehal P."/>
            <person name="Chivian D."/>
            <person name="Criddle C.S."/>
            <person name="Wu W."/>
            <person name="Chakraborty R."/>
            <person name="Hazen T.C."/>
            <person name="Fields M.W."/>
        </authorList>
    </citation>
    <scope>NUCLEOTIDE SEQUENCE [LARGE SCALE GENOMIC DNA]</scope>
    <source>
        <strain evidence="4">FW-101-2B</strain>
    </source>
</reference>
<proteinExistence type="predicted"/>
<evidence type="ECO:0000259" key="2">
    <source>
        <dbReference type="SMART" id="SM00834"/>
    </source>
</evidence>
<evidence type="ECO:0000256" key="1">
    <source>
        <dbReference type="SAM" id="MobiDB-lite"/>
    </source>
</evidence>
<protein>
    <submittedName>
        <fullName evidence="3">Regulatory protein, FmdB family</fullName>
    </submittedName>
</protein>
<sequence length="121" mass="13285">MPLYDFECRACGRVFEAMAAMDAGEGRCACGGSARRLVGVGRAYRADAPWLETVAAVVEKDSARPHVRAFLAEPSRANHRRWMRGEGLRPLEAGEARPAPSGGGSVRREVWDRFAARRGRN</sequence>
<accession>G7Q762</accession>
<dbReference type="Proteomes" id="UP000004662">
    <property type="component" value="Chromosome"/>
</dbReference>
<feature type="region of interest" description="Disordered" evidence="1">
    <location>
        <begin position="89"/>
        <end position="110"/>
    </location>
</feature>
<dbReference type="STRING" id="694327.DFW101_3019"/>
<evidence type="ECO:0000313" key="4">
    <source>
        <dbReference type="Proteomes" id="UP000004662"/>
    </source>
</evidence>
<dbReference type="OrthoDB" id="5456473at2"/>
<dbReference type="EMBL" id="CM001368">
    <property type="protein sequence ID" value="EHJ49019.1"/>
    <property type="molecule type" value="Genomic_DNA"/>
</dbReference>
<dbReference type="InterPro" id="IPR013429">
    <property type="entry name" value="Regulatory_FmdB_Zinc_ribbon"/>
</dbReference>
<dbReference type="Pfam" id="PF09723">
    <property type="entry name" value="Zn_ribbon_8"/>
    <property type="match status" value="1"/>
</dbReference>
<organism evidence="3 4">
    <name type="scientific">Solidesulfovibrio carbinoliphilus subsp. oakridgensis</name>
    <dbReference type="NCBI Taxonomy" id="694327"/>
    <lineage>
        <taxon>Bacteria</taxon>
        <taxon>Pseudomonadati</taxon>
        <taxon>Thermodesulfobacteriota</taxon>
        <taxon>Desulfovibrionia</taxon>
        <taxon>Desulfovibrionales</taxon>
        <taxon>Desulfovibrionaceae</taxon>
        <taxon>Solidesulfovibrio</taxon>
    </lineage>
</organism>
<keyword evidence="4" id="KW-1185">Reference proteome</keyword>
<name>G7Q762_9BACT</name>
<evidence type="ECO:0000313" key="3">
    <source>
        <dbReference type="EMBL" id="EHJ49019.1"/>
    </source>
</evidence>
<dbReference type="NCBIfam" id="TIGR02605">
    <property type="entry name" value="CxxC_CxxC_SSSS"/>
    <property type="match status" value="1"/>
</dbReference>
<dbReference type="HOGENOM" id="CLU_2023009_0_0_7"/>
<feature type="domain" description="Putative regulatory protein FmdB zinc ribbon" evidence="2">
    <location>
        <begin position="1"/>
        <end position="39"/>
    </location>
</feature>